<dbReference type="Proteomes" id="UP000439113">
    <property type="component" value="Unassembled WGS sequence"/>
</dbReference>
<comment type="similarity">
    <text evidence="2">Belongs to the autoinducer-2 exporter (AI-2E) (TC 2.A.86) family.</text>
</comment>
<dbReference type="GO" id="GO:0005886">
    <property type="term" value="C:plasma membrane"/>
    <property type="evidence" value="ECO:0007669"/>
    <property type="project" value="UniProtKB-SubCell"/>
</dbReference>
<keyword evidence="7 8" id="KW-0472">Membrane</keyword>
<dbReference type="Pfam" id="PF01594">
    <property type="entry name" value="AI-2E_transport"/>
    <property type="match status" value="1"/>
</dbReference>
<evidence type="ECO:0000256" key="4">
    <source>
        <dbReference type="ARBA" id="ARBA00022475"/>
    </source>
</evidence>
<evidence type="ECO:0000256" key="7">
    <source>
        <dbReference type="ARBA" id="ARBA00023136"/>
    </source>
</evidence>
<feature type="transmembrane region" description="Helical" evidence="8">
    <location>
        <begin position="173"/>
        <end position="197"/>
    </location>
</feature>
<dbReference type="RefSeq" id="WP_155446587.1">
    <property type="nucleotide sequence ID" value="NZ_JAOQNR010000001.1"/>
</dbReference>
<keyword evidence="5 8" id="KW-0812">Transmembrane</keyword>
<keyword evidence="4" id="KW-1003">Cell membrane</keyword>
<accession>A0A6N8DRU9</accession>
<evidence type="ECO:0000256" key="1">
    <source>
        <dbReference type="ARBA" id="ARBA00004651"/>
    </source>
</evidence>
<evidence type="ECO:0000313" key="9">
    <source>
        <dbReference type="EMBL" id="MTV31913.1"/>
    </source>
</evidence>
<comment type="subcellular location">
    <subcellularLocation>
        <location evidence="1">Cell membrane</location>
        <topology evidence="1">Multi-pass membrane protein</topology>
    </subcellularLocation>
</comment>
<dbReference type="PANTHER" id="PTHR21716">
    <property type="entry name" value="TRANSMEMBRANE PROTEIN"/>
    <property type="match status" value="1"/>
</dbReference>
<feature type="transmembrane region" description="Helical" evidence="8">
    <location>
        <begin position="314"/>
        <end position="344"/>
    </location>
</feature>
<organism evidence="9 10">
    <name type="scientific">Rhodoblastus acidophilus</name>
    <name type="common">Rhodopseudomonas acidophila</name>
    <dbReference type="NCBI Taxonomy" id="1074"/>
    <lineage>
        <taxon>Bacteria</taxon>
        <taxon>Pseudomonadati</taxon>
        <taxon>Pseudomonadota</taxon>
        <taxon>Alphaproteobacteria</taxon>
        <taxon>Hyphomicrobiales</taxon>
        <taxon>Rhodoblastaceae</taxon>
        <taxon>Rhodoblastus</taxon>
    </lineage>
</organism>
<dbReference type="EMBL" id="WNKS01000011">
    <property type="protein sequence ID" value="MTV31913.1"/>
    <property type="molecule type" value="Genomic_DNA"/>
</dbReference>
<evidence type="ECO:0000256" key="3">
    <source>
        <dbReference type="ARBA" id="ARBA00022448"/>
    </source>
</evidence>
<name>A0A6N8DRU9_RHOAC</name>
<dbReference type="PANTHER" id="PTHR21716:SF67">
    <property type="entry name" value="TRANSPORT PROTEIN YDIK-RELATED"/>
    <property type="match status" value="1"/>
</dbReference>
<dbReference type="AlphaFoldDB" id="A0A6N8DRU9"/>
<gene>
    <name evidence="9" type="ORF">GJ654_13045</name>
</gene>
<evidence type="ECO:0000256" key="5">
    <source>
        <dbReference type="ARBA" id="ARBA00022692"/>
    </source>
</evidence>
<comment type="caution">
    <text evidence="9">The sequence shown here is derived from an EMBL/GenBank/DDBJ whole genome shotgun (WGS) entry which is preliminary data.</text>
</comment>
<proteinExistence type="inferred from homology"/>
<evidence type="ECO:0000313" key="10">
    <source>
        <dbReference type="Proteomes" id="UP000439113"/>
    </source>
</evidence>
<feature type="transmembrane region" description="Helical" evidence="8">
    <location>
        <begin position="72"/>
        <end position="95"/>
    </location>
</feature>
<dbReference type="OrthoDB" id="8113547at2"/>
<evidence type="ECO:0000256" key="8">
    <source>
        <dbReference type="SAM" id="Phobius"/>
    </source>
</evidence>
<sequence length="368" mass="38916">MSTESREALGLDRLTRDGTELAAKLGVLALLLYWSYVLISPFLTIGTWSVVLCVALYPAYERMVRGLGGRRHLAAALLTVLCLIVIIGPATWLALDLVDSLRALASSADEWSIPSPPPRVKDWPVVGEPLYQFWDLASTNLREAFAKIAPQLKPVGGAMLGMATGAGVGVLKFFAAVIVAGFLFAPAPAFVAAAQKFVLRLASDRGERLLVLAASTIRTVSRGVIGIAFLQSLLAGIGFSMAGIPGASLLTSACLILAIVQIGPAPIIISSIVWAWSALDTTSALLFTAYMVPVNLMDNVLRPLVMARGLTTPMLVILIGVIGGTISYGITGLFLGPIVLAVIWELLMAWTSELDESFGEASPSGEPQ</sequence>
<dbReference type="InterPro" id="IPR002549">
    <property type="entry name" value="AI-2E-like"/>
</dbReference>
<keyword evidence="6 8" id="KW-1133">Transmembrane helix</keyword>
<keyword evidence="3" id="KW-0813">Transport</keyword>
<evidence type="ECO:0000256" key="2">
    <source>
        <dbReference type="ARBA" id="ARBA00009773"/>
    </source>
</evidence>
<evidence type="ECO:0000256" key="6">
    <source>
        <dbReference type="ARBA" id="ARBA00022989"/>
    </source>
</evidence>
<reference evidence="9 10" key="1">
    <citation type="submission" date="2019-11" db="EMBL/GenBank/DDBJ databases">
        <title>Whole-genome sequence of a Rhodoblastus acidophilus DSM 142.</title>
        <authorList>
            <person name="Kyndt J.A."/>
            <person name="Meyer T.E."/>
        </authorList>
    </citation>
    <scope>NUCLEOTIDE SEQUENCE [LARGE SCALE GENOMIC DNA]</scope>
    <source>
        <strain evidence="9 10">DSM 142</strain>
    </source>
</reference>
<protein>
    <submittedName>
        <fullName evidence="9">AI-2E family transporter</fullName>
    </submittedName>
</protein>